<dbReference type="OrthoDB" id="249087at2759"/>
<evidence type="ECO:0000259" key="5">
    <source>
        <dbReference type="Pfam" id="PF03931"/>
    </source>
</evidence>
<evidence type="ECO:0000256" key="2">
    <source>
        <dbReference type="ARBA" id="ARBA00009993"/>
    </source>
</evidence>
<comment type="caution">
    <text evidence="6">The sequence shown here is derived from an EMBL/GenBank/DDBJ whole genome shotgun (WGS) entry which is preliminary data.</text>
</comment>
<dbReference type="GO" id="GO:0006511">
    <property type="term" value="P:ubiquitin-dependent protein catabolic process"/>
    <property type="evidence" value="ECO:0007669"/>
    <property type="project" value="InterPro"/>
</dbReference>
<comment type="subcellular location">
    <subcellularLocation>
        <location evidence="1">Nucleus</location>
    </subcellularLocation>
</comment>
<dbReference type="PANTHER" id="PTHR20648">
    <property type="entry name" value="ELONGIN-C"/>
    <property type="match status" value="1"/>
</dbReference>
<sequence length="122" mass="14386">MATLLELLKQQQQHEEEEDFEEYIPPMKAIRLVSNDGYEFVIDKETAMISLTIRNMIYGGANFEEVETKIVRLPIRALILEKIIEYWHYRSQYSDNLEQLPKFEIDPAMAIDLLQGSEYLQT</sequence>
<dbReference type="InterPro" id="IPR039948">
    <property type="entry name" value="ELC1"/>
</dbReference>
<dbReference type="GeneID" id="94847417"/>
<dbReference type="Gene3D" id="3.30.710.10">
    <property type="entry name" value="Potassium Channel Kv1.1, Chain A"/>
    <property type="match status" value="1"/>
</dbReference>
<evidence type="ECO:0000256" key="4">
    <source>
        <dbReference type="ARBA" id="ARBA00023242"/>
    </source>
</evidence>
<feature type="domain" description="SKP1 component POZ" evidence="5">
    <location>
        <begin position="29"/>
        <end position="90"/>
    </location>
</feature>
<dbReference type="InterPro" id="IPR001232">
    <property type="entry name" value="SKP1-like"/>
</dbReference>
<dbReference type="AlphaFoldDB" id="A0A1J4J7Q2"/>
<dbReference type="SUPFAM" id="SSF54695">
    <property type="entry name" value="POZ domain"/>
    <property type="match status" value="1"/>
</dbReference>
<protein>
    <recommendedName>
        <fullName evidence="3">Elongin-C</fullName>
    </recommendedName>
</protein>
<evidence type="ECO:0000256" key="1">
    <source>
        <dbReference type="ARBA" id="ARBA00004123"/>
    </source>
</evidence>
<dbReference type="GO" id="GO:0005634">
    <property type="term" value="C:nucleus"/>
    <property type="evidence" value="ECO:0007669"/>
    <property type="project" value="UniProtKB-SubCell"/>
</dbReference>
<dbReference type="Proteomes" id="UP000179807">
    <property type="component" value="Unassembled WGS sequence"/>
</dbReference>
<dbReference type="EMBL" id="MLAK01001334">
    <property type="protein sequence ID" value="OHS94255.1"/>
    <property type="molecule type" value="Genomic_DNA"/>
</dbReference>
<reference evidence="6" key="1">
    <citation type="submission" date="2016-10" db="EMBL/GenBank/DDBJ databases">
        <authorList>
            <person name="Benchimol M."/>
            <person name="Almeida L.G."/>
            <person name="Vasconcelos A.T."/>
            <person name="Perreira-Neves A."/>
            <person name="Rosa I.A."/>
            <person name="Tasca T."/>
            <person name="Bogo M.R."/>
            <person name="de Souza W."/>
        </authorList>
    </citation>
    <scope>NUCLEOTIDE SEQUENCE [LARGE SCALE GENOMIC DNA]</scope>
    <source>
        <strain evidence="6">K</strain>
    </source>
</reference>
<name>A0A1J4J7Q2_9EUKA</name>
<evidence type="ECO:0000313" key="6">
    <source>
        <dbReference type="EMBL" id="OHS94255.1"/>
    </source>
</evidence>
<dbReference type="InterPro" id="IPR016073">
    <property type="entry name" value="Skp1_comp_POZ"/>
</dbReference>
<dbReference type="Pfam" id="PF03931">
    <property type="entry name" value="Skp1_POZ"/>
    <property type="match status" value="1"/>
</dbReference>
<comment type="similarity">
    <text evidence="2">Belongs to the SKP1 family.</text>
</comment>
<evidence type="ECO:0000313" key="7">
    <source>
        <dbReference type="Proteomes" id="UP000179807"/>
    </source>
</evidence>
<dbReference type="VEuPathDB" id="TrichDB:TRFO_39543"/>
<evidence type="ECO:0000256" key="3">
    <source>
        <dbReference type="ARBA" id="ARBA00021347"/>
    </source>
</evidence>
<dbReference type="FunFam" id="3.30.710.10:FF:000035">
    <property type="entry name" value="Elongin C transcription elongation factor"/>
    <property type="match status" value="1"/>
</dbReference>
<dbReference type="CDD" id="cd18321">
    <property type="entry name" value="BTB_POZ_EloC"/>
    <property type="match status" value="1"/>
</dbReference>
<proteinExistence type="inferred from homology"/>
<keyword evidence="4" id="KW-0539">Nucleus</keyword>
<keyword evidence="7" id="KW-1185">Reference proteome</keyword>
<dbReference type="SMART" id="SM00512">
    <property type="entry name" value="Skp1"/>
    <property type="match status" value="1"/>
</dbReference>
<dbReference type="InterPro" id="IPR011333">
    <property type="entry name" value="SKP1/BTB/POZ_sf"/>
</dbReference>
<organism evidence="6 7">
    <name type="scientific">Tritrichomonas foetus</name>
    <dbReference type="NCBI Taxonomy" id="1144522"/>
    <lineage>
        <taxon>Eukaryota</taxon>
        <taxon>Metamonada</taxon>
        <taxon>Parabasalia</taxon>
        <taxon>Tritrichomonadida</taxon>
        <taxon>Tritrichomonadidae</taxon>
        <taxon>Tritrichomonas</taxon>
    </lineage>
</organism>
<accession>A0A1J4J7Q2</accession>
<dbReference type="RefSeq" id="XP_068347392.1">
    <property type="nucleotide sequence ID" value="XM_068512713.1"/>
</dbReference>
<gene>
    <name evidence="6" type="ORF">TRFO_39543</name>
</gene>